<evidence type="ECO:0000313" key="4">
    <source>
        <dbReference type="Proteomes" id="UP000516093"/>
    </source>
</evidence>
<organism evidence="3 4">
    <name type="scientific">Hymenobacter qilianensis</name>
    <dbReference type="NCBI Taxonomy" id="1385715"/>
    <lineage>
        <taxon>Bacteria</taxon>
        <taxon>Pseudomonadati</taxon>
        <taxon>Bacteroidota</taxon>
        <taxon>Cytophagia</taxon>
        <taxon>Cytophagales</taxon>
        <taxon>Hymenobacteraceae</taxon>
        <taxon>Hymenobacter</taxon>
    </lineage>
</organism>
<accession>A0A7H0GYF5</accession>
<feature type="domain" description="CHRD" evidence="2">
    <location>
        <begin position="166"/>
        <end position="284"/>
    </location>
</feature>
<feature type="signal peptide" evidence="1">
    <location>
        <begin position="1"/>
        <end position="20"/>
    </location>
</feature>
<sequence length="310" mass="33258">MLQKLTSGFLLLLSLGIVSACDQFDLDDLRKKAPPSPPEISLSATLTDNQVVPRRPNSSLSIGAFTATYDQQTNLLTYVVDFSIFFTYIPEDELHLHRGAPGTNGPIAYTLPSHNGTITLTEADEALLLEGNMYVDAEVGNPLYTRSRGAIIRQPSTPVPVPGPQVALTARVDGSQVVPPTSSDRKGIINAIYNKDTNVLAYWSIYTTNNLSFTSSSEAVHLHRGAPGTNGPIIATLSFPGGYYPQGEASIPEADEGALLSGGTYIDVHRAEFPNGEARGQWCRSSKSGLRVPLADISVFVSHSSLPNLC</sequence>
<feature type="chain" id="PRO_5028967644" evidence="1">
    <location>
        <begin position="21"/>
        <end position="310"/>
    </location>
</feature>
<keyword evidence="4" id="KW-1185">Reference proteome</keyword>
<dbReference type="Pfam" id="PF07452">
    <property type="entry name" value="CHRD"/>
    <property type="match status" value="2"/>
</dbReference>
<evidence type="ECO:0000259" key="2">
    <source>
        <dbReference type="SMART" id="SM00754"/>
    </source>
</evidence>
<dbReference type="AlphaFoldDB" id="A0A7H0GYF5"/>
<name>A0A7H0GYF5_9BACT</name>
<dbReference type="RefSeq" id="WP_187733539.1">
    <property type="nucleotide sequence ID" value="NZ_CP060784.1"/>
</dbReference>
<evidence type="ECO:0000256" key="1">
    <source>
        <dbReference type="SAM" id="SignalP"/>
    </source>
</evidence>
<keyword evidence="1" id="KW-0732">Signal</keyword>
<dbReference type="PROSITE" id="PS51257">
    <property type="entry name" value="PROKAR_LIPOPROTEIN"/>
    <property type="match status" value="1"/>
</dbReference>
<dbReference type="InterPro" id="IPR010895">
    <property type="entry name" value="CHRD"/>
</dbReference>
<evidence type="ECO:0000313" key="3">
    <source>
        <dbReference type="EMBL" id="QNP53321.1"/>
    </source>
</evidence>
<dbReference type="EMBL" id="CP060784">
    <property type="protein sequence ID" value="QNP53321.1"/>
    <property type="molecule type" value="Genomic_DNA"/>
</dbReference>
<protein>
    <submittedName>
        <fullName evidence="3">CHRD domain-containing protein</fullName>
    </submittedName>
</protein>
<reference evidence="3 4" key="1">
    <citation type="submission" date="2020-08" db="EMBL/GenBank/DDBJ databases">
        <title>Genome sequence of Hymenobacter qilianensis JCM 19763T.</title>
        <authorList>
            <person name="Hyun D.-W."/>
            <person name="Bae J.-W."/>
        </authorList>
    </citation>
    <scope>NUCLEOTIDE SEQUENCE [LARGE SCALE GENOMIC DNA]</scope>
    <source>
        <strain evidence="3 4">JCM 19763</strain>
    </source>
</reference>
<dbReference type="SMART" id="SM00754">
    <property type="entry name" value="CHRD"/>
    <property type="match status" value="1"/>
</dbReference>
<dbReference type="KEGG" id="hqi:H9L05_06825"/>
<gene>
    <name evidence="3" type="ORF">H9L05_06825</name>
</gene>
<proteinExistence type="predicted"/>
<dbReference type="Proteomes" id="UP000516093">
    <property type="component" value="Chromosome"/>
</dbReference>